<keyword evidence="3" id="KW-0540">Nuclease</keyword>
<sequence length="222" mass="23785">MITSLLRLALAAAMAAGTFLAASPVQAAAAEVELPLSEAVDTLPVAAEDRTGYSRDLFKHWVDADRDGCSTRAEVLLEEAVVAPEVTGRCSITRDTGEWYSLYDGVTVTNAGNLDIDHMVPLAEAWDSGASQWDAQRRQEYANDLGDPRALIAVTAKSNRSKSDQDPAEWLVSDEEAVCEYVASWTAIKHRWGLTVDEAEAAALAEAAAGCEDVTVRVTLAS</sequence>
<evidence type="ECO:0000259" key="2">
    <source>
        <dbReference type="Pfam" id="PF07510"/>
    </source>
</evidence>
<keyword evidence="1" id="KW-0732">Signal</keyword>
<name>A0ABU2LVZ4_9ACTN</name>
<keyword evidence="4" id="KW-1185">Reference proteome</keyword>
<accession>A0ABU2LVZ4</accession>
<dbReference type="Pfam" id="PF07510">
    <property type="entry name" value="GmrSD_C"/>
    <property type="match status" value="1"/>
</dbReference>
<dbReference type="PANTHER" id="PTHR24094:SF15">
    <property type="entry name" value="AMP-DEPENDENT SYNTHETASE_LIGASE DOMAIN-CONTAINING PROTEIN-RELATED"/>
    <property type="match status" value="1"/>
</dbReference>
<feature type="chain" id="PRO_5046943716" evidence="1">
    <location>
        <begin position="28"/>
        <end position="222"/>
    </location>
</feature>
<dbReference type="Proteomes" id="UP001183420">
    <property type="component" value="Unassembled WGS sequence"/>
</dbReference>
<dbReference type="GO" id="GO:0004519">
    <property type="term" value="F:endonuclease activity"/>
    <property type="evidence" value="ECO:0007669"/>
    <property type="project" value="UniProtKB-KW"/>
</dbReference>
<dbReference type="RefSeq" id="WP_311601654.1">
    <property type="nucleotide sequence ID" value="NZ_JAVREM010000040.1"/>
</dbReference>
<organism evidence="3 4">
    <name type="scientific">Streptomyces millisiae</name>
    <dbReference type="NCBI Taxonomy" id="3075542"/>
    <lineage>
        <taxon>Bacteria</taxon>
        <taxon>Bacillati</taxon>
        <taxon>Actinomycetota</taxon>
        <taxon>Actinomycetes</taxon>
        <taxon>Kitasatosporales</taxon>
        <taxon>Streptomycetaceae</taxon>
        <taxon>Streptomyces</taxon>
    </lineage>
</organism>
<feature type="signal peptide" evidence="1">
    <location>
        <begin position="1"/>
        <end position="27"/>
    </location>
</feature>
<reference evidence="4" key="1">
    <citation type="submission" date="2023-07" db="EMBL/GenBank/DDBJ databases">
        <title>30 novel species of actinomycetes from the DSMZ collection.</title>
        <authorList>
            <person name="Nouioui I."/>
        </authorList>
    </citation>
    <scope>NUCLEOTIDE SEQUENCE [LARGE SCALE GENOMIC DNA]</scope>
    <source>
        <strain evidence="4">DSM 44918</strain>
    </source>
</reference>
<dbReference type="EMBL" id="JAVREM010000040">
    <property type="protein sequence ID" value="MDT0321438.1"/>
    <property type="molecule type" value="Genomic_DNA"/>
</dbReference>
<evidence type="ECO:0000313" key="4">
    <source>
        <dbReference type="Proteomes" id="UP001183420"/>
    </source>
</evidence>
<keyword evidence="3" id="KW-0378">Hydrolase</keyword>
<keyword evidence="3" id="KW-0255">Endonuclease</keyword>
<dbReference type="PANTHER" id="PTHR24094">
    <property type="entry name" value="SECRETED PROTEIN"/>
    <property type="match status" value="1"/>
</dbReference>
<dbReference type="InterPro" id="IPR011089">
    <property type="entry name" value="GmrSD_C"/>
</dbReference>
<proteinExistence type="predicted"/>
<protein>
    <submittedName>
        <fullName evidence="3">HNH endonuclease family protein</fullName>
    </submittedName>
</protein>
<evidence type="ECO:0000313" key="3">
    <source>
        <dbReference type="EMBL" id="MDT0321438.1"/>
    </source>
</evidence>
<comment type="caution">
    <text evidence="3">The sequence shown here is derived from an EMBL/GenBank/DDBJ whole genome shotgun (WGS) entry which is preliminary data.</text>
</comment>
<feature type="domain" description="GmrSD restriction endonucleases C-terminal" evidence="2">
    <location>
        <begin position="108"/>
        <end position="206"/>
    </location>
</feature>
<gene>
    <name evidence="3" type="ORF">RNC47_24215</name>
</gene>
<evidence type="ECO:0000256" key="1">
    <source>
        <dbReference type="SAM" id="SignalP"/>
    </source>
</evidence>